<gene>
    <name evidence="6" type="ORF">B1A_10307</name>
</gene>
<organism evidence="6">
    <name type="scientific">mine drainage metagenome</name>
    <dbReference type="NCBI Taxonomy" id="410659"/>
    <lineage>
        <taxon>unclassified sequences</taxon>
        <taxon>metagenomes</taxon>
        <taxon>ecological metagenomes</taxon>
    </lineage>
</organism>
<reference evidence="6" key="1">
    <citation type="submission" date="2013-08" db="EMBL/GenBank/DDBJ databases">
        <authorList>
            <person name="Mendez C."/>
            <person name="Richter M."/>
            <person name="Ferrer M."/>
            <person name="Sanchez J."/>
        </authorList>
    </citation>
    <scope>NUCLEOTIDE SEQUENCE</scope>
</reference>
<dbReference type="GO" id="GO:0005829">
    <property type="term" value="C:cytosol"/>
    <property type="evidence" value="ECO:0007669"/>
    <property type="project" value="TreeGrafter"/>
</dbReference>
<dbReference type="EMBL" id="AUZX01007338">
    <property type="protein sequence ID" value="EQD60016.1"/>
    <property type="molecule type" value="Genomic_DNA"/>
</dbReference>
<evidence type="ECO:0000313" key="6">
    <source>
        <dbReference type="EMBL" id="EQD60016.1"/>
    </source>
</evidence>
<evidence type="ECO:0000256" key="2">
    <source>
        <dbReference type="ARBA" id="ARBA00012254"/>
    </source>
</evidence>
<sequence length="110" mass="11518">MPRLAVLVSGRGSNFDALRAAIAAGRLHAEIALLASNRADAPALVRARAADIATFASDSRGSGDRAAWDRAFMAAVAAAQPDLIVLAGFMRRLDATAVAPWLGRMLNIHP</sequence>
<dbReference type="PANTHER" id="PTHR43369">
    <property type="entry name" value="PHOSPHORIBOSYLGLYCINAMIDE FORMYLTRANSFERASE"/>
    <property type="match status" value="1"/>
</dbReference>
<keyword evidence="3 6" id="KW-0808">Transferase</keyword>
<comment type="caution">
    <text evidence="6">The sequence shown here is derived from an EMBL/GenBank/DDBJ whole genome shotgun (WGS) entry which is preliminary data.</text>
</comment>
<dbReference type="InterPro" id="IPR002376">
    <property type="entry name" value="Formyl_transf_N"/>
</dbReference>
<dbReference type="Pfam" id="PF00551">
    <property type="entry name" value="Formyl_trans_N"/>
    <property type="match status" value="1"/>
</dbReference>
<feature type="domain" description="Formyl transferase N-terminal" evidence="5">
    <location>
        <begin position="3"/>
        <end position="110"/>
    </location>
</feature>
<protein>
    <recommendedName>
        <fullName evidence="2">phosphoribosylglycinamide formyltransferase 1</fullName>
        <ecNumber evidence="2">2.1.2.2</ecNumber>
    </recommendedName>
</protein>
<dbReference type="AlphaFoldDB" id="T1AHP3"/>
<proteinExistence type="predicted"/>
<dbReference type="GO" id="GO:0006189">
    <property type="term" value="P:'de novo' IMP biosynthetic process"/>
    <property type="evidence" value="ECO:0007669"/>
    <property type="project" value="TreeGrafter"/>
</dbReference>
<comment type="pathway">
    <text evidence="1">Purine metabolism; IMP biosynthesis via de novo pathway; N(2)-formyl-N(1)-(5-phospho-D-ribosyl)glycinamide from N(1)-(5-phospho-D-ribosyl)glycinamide (10-formyl THF route): step 1/1.</text>
</comment>
<keyword evidence="4" id="KW-0658">Purine biosynthesis</keyword>
<dbReference type="InterPro" id="IPR036477">
    <property type="entry name" value="Formyl_transf_N_sf"/>
</dbReference>
<dbReference type="Gene3D" id="3.40.50.170">
    <property type="entry name" value="Formyl transferase, N-terminal domain"/>
    <property type="match status" value="1"/>
</dbReference>
<accession>T1AHP3</accession>
<evidence type="ECO:0000256" key="1">
    <source>
        <dbReference type="ARBA" id="ARBA00005054"/>
    </source>
</evidence>
<dbReference type="EC" id="2.1.2.2" evidence="2"/>
<dbReference type="PANTHER" id="PTHR43369:SF2">
    <property type="entry name" value="PHOSPHORIBOSYLGLYCINAMIDE FORMYLTRANSFERASE"/>
    <property type="match status" value="1"/>
</dbReference>
<evidence type="ECO:0000256" key="3">
    <source>
        <dbReference type="ARBA" id="ARBA00022679"/>
    </source>
</evidence>
<evidence type="ECO:0000259" key="5">
    <source>
        <dbReference type="Pfam" id="PF00551"/>
    </source>
</evidence>
<dbReference type="GO" id="GO:0004644">
    <property type="term" value="F:phosphoribosylglycinamide formyltransferase activity"/>
    <property type="evidence" value="ECO:0007669"/>
    <property type="project" value="UniProtKB-EC"/>
</dbReference>
<evidence type="ECO:0000256" key="4">
    <source>
        <dbReference type="ARBA" id="ARBA00022755"/>
    </source>
</evidence>
<feature type="non-terminal residue" evidence="6">
    <location>
        <position position="110"/>
    </location>
</feature>
<name>T1AHP3_9ZZZZ</name>
<reference evidence="6" key="2">
    <citation type="journal article" date="2014" name="ISME J.">
        <title>Microbial stratification in low pH oxic and suboxic macroscopic growths along an acid mine drainage.</title>
        <authorList>
            <person name="Mendez-Garcia C."/>
            <person name="Mesa V."/>
            <person name="Sprenger R.R."/>
            <person name="Richter M."/>
            <person name="Diez M.S."/>
            <person name="Solano J."/>
            <person name="Bargiela R."/>
            <person name="Golyshina O.V."/>
            <person name="Manteca A."/>
            <person name="Ramos J.L."/>
            <person name="Gallego J.R."/>
            <person name="Llorente I."/>
            <person name="Martins Dos Santos V.A."/>
            <person name="Jensen O.N."/>
            <person name="Pelaez A.I."/>
            <person name="Sanchez J."/>
            <person name="Ferrer M."/>
        </authorList>
    </citation>
    <scope>NUCLEOTIDE SEQUENCE</scope>
</reference>
<dbReference type="SUPFAM" id="SSF53328">
    <property type="entry name" value="Formyltransferase"/>
    <property type="match status" value="1"/>
</dbReference>